<gene>
    <name evidence="5" type="ORF">ACFSYJ_24325</name>
</gene>
<keyword evidence="6" id="KW-1185">Reference proteome</keyword>
<reference evidence="6" key="1">
    <citation type="journal article" date="2019" name="Int. J. Syst. Evol. Microbiol.">
        <title>The Global Catalogue of Microorganisms (GCM) 10K type strain sequencing project: providing services to taxonomists for standard genome sequencing and annotation.</title>
        <authorList>
            <consortium name="The Broad Institute Genomics Platform"/>
            <consortium name="The Broad Institute Genome Sequencing Center for Infectious Disease"/>
            <person name="Wu L."/>
            <person name="Ma J."/>
        </authorList>
    </citation>
    <scope>NUCLEOTIDE SEQUENCE [LARGE SCALE GENOMIC DNA]</scope>
    <source>
        <strain evidence="6">CGMCC 4.7643</strain>
    </source>
</reference>
<evidence type="ECO:0000259" key="4">
    <source>
        <dbReference type="Pfam" id="PF01872"/>
    </source>
</evidence>
<dbReference type="PANTHER" id="PTHR38011:SF7">
    <property type="entry name" value="2,5-DIAMINO-6-RIBOSYLAMINO-4(3H)-PYRIMIDINONE 5'-PHOSPHATE REDUCTASE"/>
    <property type="match status" value="1"/>
</dbReference>
<dbReference type="Gene3D" id="3.40.430.10">
    <property type="entry name" value="Dihydrofolate Reductase, subunit A"/>
    <property type="match status" value="1"/>
</dbReference>
<evidence type="ECO:0000256" key="1">
    <source>
        <dbReference type="ARBA" id="ARBA00005104"/>
    </source>
</evidence>
<evidence type="ECO:0000256" key="2">
    <source>
        <dbReference type="ARBA" id="ARBA00022857"/>
    </source>
</evidence>
<dbReference type="InterPro" id="IPR050765">
    <property type="entry name" value="Riboflavin_Biosynth_HTPR"/>
</dbReference>
<organism evidence="5 6">
    <name type="scientific">Amycolatopsis samaneae</name>
    <dbReference type="NCBI Taxonomy" id="664691"/>
    <lineage>
        <taxon>Bacteria</taxon>
        <taxon>Bacillati</taxon>
        <taxon>Actinomycetota</taxon>
        <taxon>Actinomycetes</taxon>
        <taxon>Pseudonocardiales</taxon>
        <taxon>Pseudonocardiaceae</taxon>
        <taxon>Amycolatopsis</taxon>
    </lineage>
</organism>
<dbReference type="Pfam" id="PF01872">
    <property type="entry name" value="RibD_C"/>
    <property type="match status" value="1"/>
</dbReference>
<dbReference type="InterPro" id="IPR024072">
    <property type="entry name" value="DHFR-like_dom_sf"/>
</dbReference>
<dbReference type="SUPFAM" id="SSF53597">
    <property type="entry name" value="Dihydrofolate reductase-like"/>
    <property type="match status" value="1"/>
</dbReference>
<protein>
    <submittedName>
        <fullName evidence="5">Pyrimidine reductase family protein</fullName>
    </submittedName>
</protein>
<dbReference type="RefSeq" id="WP_345390572.1">
    <property type="nucleotide sequence ID" value="NZ_BAABHG010000004.1"/>
</dbReference>
<name>A0ABW5GLL6_9PSEU</name>
<feature type="domain" description="Bacterial bifunctional deaminase-reductase C-terminal" evidence="4">
    <location>
        <begin position="37"/>
        <end position="246"/>
    </location>
</feature>
<accession>A0ABW5GLL6</accession>
<evidence type="ECO:0000313" key="6">
    <source>
        <dbReference type="Proteomes" id="UP001597419"/>
    </source>
</evidence>
<comment type="caution">
    <text evidence="5">The sequence shown here is derived from an EMBL/GenBank/DDBJ whole genome shotgun (WGS) entry which is preliminary data.</text>
</comment>
<evidence type="ECO:0000256" key="3">
    <source>
        <dbReference type="ARBA" id="ARBA00023002"/>
    </source>
</evidence>
<proteinExistence type="predicted"/>
<dbReference type="InterPro" id="IPR002734">
    <property type="entry name" value="RibDG_C"/>
</dbReference>
<dbReference type="Proteomes" id="UP001597419">
    <property type="component" value="Unassembled WGS sequence"/>
</dbReference>
<sequence>MGVNEEVTLRRIWPGDGGPVGDAELERLYAYPDGPKWLAVNFVSSADGAATIDGRSGGLGTAADRAVFRLGSDLADLVLVGAGTAVVEGYDGAHPDEETARRRREHGLAPITPVAVVTTGRALAPDAPVLTKALVPTIVVTSEQAPPALREAWAAAGARVLVAGTTAVDLRQAVGTLTEWGYRRIDCEGGPRLFGSLLDAGLVDELRLTVSPLLVAGASGRIAASAGIDHTDLALASVLTDGSTLLLRYLVKP</sequence>
<keyword evidence="3" id="KW-0560">Oxidoreductase</keyword>
<dbReference type="EMBL" id="JBHUKU010000014">
    <property type="protein sequence ID" value="MFD2461756.1"/>
    <property type="molecule type" value="Genomic_DNA"/>
</dbReference>
<keyword evidence="2" id="KW-0521">NADP</keyword>
<dbReference type="PANTHER" id="PTHR38011">
    <property type="entry name" value="DIHYDROFOLATE REDUCTASE FAMILY PROTEIN (AFU_ORTHOLOGUE AFUA_8G06820)"/>
    <property type="match status" value="1"/>
</dbReference>
<evidence type="ECO:0000313" key="5">
    <source>
        <dbReference type="EMBL" id="MFD2461756.1"/>
    </source>
</evidence>
<comment type="pathway">
    <text evidence="1">Cofactor biosynthesis; riboflavin biosynthesis.</text>
</comment>